<evidence type="ECO:0000256" key="1">
    <source>
        <dbReference type="SAM" id="Phobius"/>
    </source>
</evidence>
<dbReference type="NCBIfam" id="NF040982">
    <property type="entry name" value="ComGD"/>
    <property type="match status" value="1"/>
</dbReference>
<keyword evidence="1" id="KW-0812">Transmembrane</keyword>
<proteinExistence type="predicted"/>
<sequence>MKLKNKTLRAFTLIESLLTLAISCFMVIMLSGSVNHIFQSVDETLFFLSFENLYRDTQKLASVKQESQTLQISQDAISNGVTSVKIPETVSVAQNYQLVFDKAGGNSSLTKIQFHTETQAIDYQLYIGSGNYKKTETKSLYTP</sequence>
<evidence type="ECO:0000313" key="2">
    <source>
        <dbReference type="EMBL" id="SDQ39624.1"/>
    </source>
</evidence>
<reference evidence="2 3" key="1">
    <citation type="submission" date="2016-10" db="EMBL/GenBank/DDBJ databases">
        <authorList>
            <person name="de Groot N.N."/>
        </authorList>
    </citation>
    <scope>NUCLEOTIDE SEQUENCE [LARGE SCALE GENOMIC DNA]</scope>
    <source>
        <strain evidence="2 3">Sb05</strain>
    </source>
</reference>
<name>A0A1H1AJ05_STREI</name>
<gene>
    <name evidence="2" type="ORF">SAMN05216392_1551</name>
</gene>
<evidence type="ECO:0000313" key="3">
    <source>
        <dbReference type="Proteomes" id="UP000182870"/>
    </source>
</evidence>
<dbReference type="OrthoDB" id="2243810at2"/>
<protein>
    <submittedName>
        <fullName evidence="2">Competence protein ComGD</fullName>
    </submittedName>
</protein>
<organism evidence="2 3">
    <name type="scientific">Streptococcus equinus</name>
    <name type="common">Streptococcus bovis</name>
    <dbReference type="NCBI Taxonomy" id="1335"/>
    <lineage>
        <taxon>Bacteria</taxon>
        <taxon>Bacillati</taxon>
        <taxon>Bacillota</taxon>
        <taxon>Bacilli</taxon>
        <taxon>Lactobacillales</taxon>
        <taxon>Streptococcaceae</taxon>
        <taxon>Streptococcus</taxon>
    </lineage>
</organism>
<dbReference type="EMBL" id="FNKE01000002">
    <property type="protein sequence ID" value="SDQ39624.1"/>
    <property type="molecule type" value="Genomic_DNA"/>
</dbReference>
<keyword evidence="1" id="KW-1133">Transmembrane helix</keyword>
<keyword evidence="1" id="KW-0472">Membrane</keyword>
<dbReference type="InterPro" id="IPR016785">
    <property type="entry name" value="ComGD"/>
</dbReference>
<dbReference type="Proteomes" id="UP000182870">
    <property type="component" value="Unassembled WGS sequence"/>
</dbReference>
<feature type="transmembrane region" description="Helical" evidence="1">
    <location>
        <begin position="12"/>
        <end position="32"/>
    </location>
</feature>
<dbReference type="RefSeq" id="WP_074561133.1">
    <property type="nucleotide sequence ID" value="NZ_FNKE01000002.1"/>
</dbReference>
<dbReference type="AlphaFoldDB" id="A0A1H1AJ05"/>
<accession>A0A1H1AJ05</accession>